<evidence type="ECO:0000313" key="1">
    <source>
        <dbReference type="EMBL" id="OHA41755.1"/>
    </source>
</evidence>
<dbReference type="InterPro" id="IPR042172">
    <property type="entry name" value="Adenosylhomocyst_ase-like_sf"/>
</dbReference>
<name>A0A1G2P074_9BACT</name>
<reference evidence="1 2" key="1">
    <citation type="journal article" date="2016" name="Nat. Commun.">
        <title>Thousands of microbial genomes shed light on interconnected biogeochemical processes in an aquifer system.</title>
        <authorList>
            <person name="Anantharaman K."/>
            <person name="Brown C.T."/>
            <person name="Hug L.A."/>
            <person name="Sharon I."/>
            <person name="Castelle C.J."/>
            <person name="Probst A.J."/>
            <person name="Thomas B.C."/>
            <person name="Singh A."/>
            <person name="Wilkins M.J."/>
            <person name="Karaoz U."/>
            <person name="Brodie E.L."/>
            <person name="Williams K.H."/>
            <person name="Hubbard S.S."/>
            <person name="Banfield J.F."/>
        </authorList>
    </citation>
    <scope>NUCLEOTIDE SEQUENCE [LARGE SCALE GENOMIC DNA]</scope>
</reference>
<comment type="caution">
    <text evidence="1">The sequence shown here is derived from an EMBL/GenBank/DDBJ whole genome shotgun (WGS) entry which is preliminary data.</text>
</comment>
<organism evidence="1 2">
    <name type="scientific">Candidatus Taylorbacteria bacterium RIFCSPLOWO2_02_FULL_46_40</name>
    <dbReference type="NCBI Taxonomy" id="1802329"/>
    <lineage>
        <taxon>Bacteria</taxon>
        <taxon>Candidatus Tayloriibacteriota</taxon>
    </lineage>
</organism>
<gene>
    <name evidence="1" type="ORF">A3H68_00935</name>
</gene>
<proteinExistence type="predicted"/>
<dbReference type="Gene3D" id="3.40.50.720">
    <property type="entry name" value="NAD(P)-binding Rossmann-like Domain"/>
    <property type="match status" value="1"/>
</dbReference>
<dbReference type="Proteomes" id="UP000176429">
    <property type="component" value="Unassembled WGS sequence"/>
</dbReference>
<dbReference type="Gene3D" id="3.40.50.1480">
    <property type="entry name" value="Adenosylhomocysteinase-like"/>
    <property type="match status" value="1"/>
</dbReference>
<evidence type="ECO:0000313" key="2">
    <source>
        <dbReference type="Proteomes" id="UP000176429"/>
    </source>
</evidence>
<evidence type="ECO:0008006" key="3">
    <source>
        <dbReference type="Google" id="ProtNLM"/>
    </source>
</evidence>
<dbReference type="EMBL" id="MHSH01000019">
    <property type="protein sequence ID" value="OHA41755.1"/>
    <property type="molecule type" value="Genomic_DNA"/>
</dbReference>
<sequence length="139" mass="15502">MDFYPKHKILDVNRDELKNSKNIIKYLINIPKDNKLLLLDIGGYFVHSINDLKDKFGDRFIGVIEDTENGHQKYLSIENLKAPVVSVARSPLKNNEDHLVGQAVVFSADSILREQGVLLNNKKVGIVGFGKIGNGVLSS</sequence>
<dbReference type="AlphaFoldDB" id="A0A1G2P074"/>
<protein>
    <recommendedName>
        <fullName evidence="3">S-adenosyl-L-homocysteine hydrolase NAD binding domain-containing protein</fullName>
    </recommendedName>
</protein>
<accession>A0A1G2P074</accession>